<protein>
    <submittedName>
        <fullName evidence="2">Beta-lactamase/transpeptidase-like protein</fullName>
    </submittedName>
</protein>
<dbReference type="Proteomes" id="UP000325433">
    <property type="component" value="Unassembled WGS sequence"/>
</dbReference>
<sequence>MTQVNGYCDPKFGRIRSLLAQNLASGAELGAAICVNIKGENVLDLWGGATNESRSNQWQENTIVNVWSVSKAITCLSALIVVDRGLLDVHEKVFRYWPEFAENGKKDVEVRHLLSHTSGVSGWEQPITFSDVFDRDRSTAKLATQAPWFQPGTVSGYHAMTMGHLVGELIRRTTGKTLKKFIEEEIAGPLGADFQLGAREEDWLRISELIPPSRLNKTFNLADKDSVAYRTLMAPVPNAQIALTDGWRRAEIGAANGHGNARAIARILSMVSLGGAVDGVRFLSPATIDLIFQEQCDGIDLVLGIPLRFGIGFALPKKETVPWIPEGRKCFWGGWGGSIAIMDLDNDMTISYTMNKMADKTLGNANTAQYVQAIYEIVEGEL</sequence>
<gene>
    <name evidence="2" type="ORF">BDV41DRAFT_354369</name>
</gene>
<dbReference type="InterPro" id="IPR012338">
    <property type="entry name" value="Beta-lactam/transpept-like"/>
</dbReference>
<dbReference type="Pfam" id="PF00144">
    <property type="entry name" value="Beta-lactamase"/>
    <property type="match status" value="1"/>
</dbReference>
<reference evidence="3" key="1">
    <citation type="submission" date="2019-04" db="EMBL/GenBank/DDBJ databases">
        <title>Friends and foes A comparative genomics studyof 23 Aspergillus species from section Flavi.</title>
        <authorList>
            <consortium name="DOE Joint Genome Institute"/>
            <person name="Kjaerbolling I."/>
            <person name="Vesth T."/>
            <person name="Frisvad J.C."/>
            <person name="Nybo J.L."/>
            <person name="Theobald S."/>
            <person name="Kildgaard S."/>
            <person name="Isbrandt T."/>
            <person name="Kuo A."/>
            <person name="Sato A."/>
            <person name="Lyhne E.K."/>
            <person name="Kogle M.E."/>
            <person name="Wiebenga A."/>
            <person name="Kun R.S."/>
            <person name="Lubbers R.J."/>
            <person name="Makela M.R."/>
            <person name="Barry K."/>
            <person name="Chovatia M."/>
            <person name="Clum A."/>
            <person name="Daum C."/>
            <person name="Haridas S."/>
            <person name="He G."/>
            <person name="LaButti K."/>
            <person name="Lipzen A."/>
            <person name="Mondo S."/>
            <person name="Riley R."/>
            <person name="Salamov A."/>
            <person name="Simmons B.A."/>
            <person name="Magnuson J.K."/>
            <person name="Henrissat B."/>
            <person name="Mortensen U.H."/>
            <person name="Larsen T.O."/>
            <person name="Devries R.P."/>
            <person name="Grigoriev I.V."/>
            <person name="Machida M."/>
            <person name="Baker S.E."/>
            <person name="Andersen M.R."/>
        </authorList>
    </citation>
    <scope>NUCLEOTIDE SEQUENCE [LARGE SCALE GENOMIC DNA]</scope>
    <source>
        <strain evidence="3">CBS 130015</strain>
    </source>
</reference>
<accession>A0A5N6VS18</accession>
<dbReference type="EMBL" id="ML738346">
    <property type="protein sequence ID" value="KAE8311122.1"/>
    <property type="molecule type" value="Genomic_DNA"/>
</dbReference>
<dbReference type="AlphaFoldDB" id="A0A5N6VS18"/>
<dbReference type="Gene3D" id="3.40.710.10">
    <property type="entry name" value="DD-peptidase/beta-lactamase superfamily"/>
    <property type="match status" value="1"/>
</dbReference>
<dbReference type="PANTHER" id="PTHR43319">
    <property type="entry name" value="BETA-LACTAMASE-RELATED"/>
    <property type="match status" value="1"/>
</dbReference>
<keyword evidence="3" id="KW-1185">Reference proteome</keyword>
<dbReference type="InterPro" id="IPR052907">
    <property type="entry name" value="Beta-lactamase/esterase"/>
</dbReference>
<evidence type="ECO:0000313" key="2">
    <source>
        <dbReference type="EMBL" id="KAE8311122.1"/>
    </source>
</evidence>
<organism evidence="2 3">
    <name type="scientific">Aspergillus transmontanensis</name>
    <dbReference type="NCBI Taxonomy" id="1034304"/>
    <lineage>
        <taxon>Eukaryota</taxon>
        <taxon>Fungi</taxon>
        <taxon>Dikarya</taxon>
        <taxon>Ascomycota</taxon>
        <taxon>Pezizomycotina</taxon>
        <taxon>Eurotiomycetes</taxon>
        <taxon>Eurotiomycetidae</taxon>
        <taxon>Eurotiales</taxon>
        <taxon>Aspergillaceae</taxon>
        <taxon>Aspergillus</taxon>
        <taxon>Aspergillus subgen. Circumdati</taxon>
    </lineage>
</organism>
<name>A0A5N6VS18_9EURO</name>
<dbReference type="InterPro" id="IPR001466">
    <property type="entry name" value="Beta-lactam-related"/>
</dbReference>
<evidence type="ECO:0000313" key="3">
    <source>
        <dbReference type="Proteomes" id="UP000325433"/>
    </source>
</evidence>
<dbReference type="SUPFAM" id="SSF56601">
    <property type="entry name" value="beta-lactamase/transpeptidase-like"/>
    <property type="match status" value="1"/>
</dbReference>
<feature type="domain" description="Beta-lactamase-related" evidence="1">
    <location>
        <begin position="16"/>
        <end position="361"/>
    </location>
</feature>
<dbReference type="PANTHER" id="PTHR43319:SF3">
    <property type="entry name" value="BETA-LACTAMASE-RELATED DOMAIN-CONTAINING PROTEIN"/>
    <property type="match status" value="1"/>
</dbReference>
<evidence type="ECO:0000259" key="1">
    <source>
        <dbReference type="Pfam" id="PF00144"/>
    </source>
</evidence>
<proteinExistence type="predicted"/>